<name>A0A6M5UHQ0_9MICO</name>
<dbReference type="OrthoDB" id="9814290at2"/>
<dbReference type="KEGG" id="cprt:FIC82_017230"/>
<keyword evidence="3" id="KW-0201">Cytochrome c-type biogenesis</keyword>
<dbReference type="InterPro" id="IPR045062">
    <property type="entry name" value="Cyt_c_biogenesis_CcsA/CcmC"/>
</dbReference>
<feature type="transmembrane region" description="Helical" evidence="7">
    <location>
        <begin position="312"/>
        <end position="333"/>
    </location>
</feature>
<dbReference type="PANTHER" id="PTHR30071:SF1">
    <property type="entry name" value="CYTOCHROME B_B6 PROTEIN-RELATED"/>
    <property type="match status" value="1"/>
</dbReference>
<feature type="transmembrane region" description="Helical" evidence="7">
    <location>
        <begin position="285"/>
        <end position="300"/>
    </location>
</feature>
<dbReference type="RefSeq" id="WP_154799303.1">
    <property type="nucleotide sequence ID" value="NZ_CP052757.1"/>
</dbReference>
<keyword evidence="4 7" id="KW-1133">Transmembrane helix</keyword>
<evidence type="ECO:0000256" key="3">
    <source>
        <dbReference type="ARBA" id="ARBA00022748"/>
    </source>
</evidence>
<evidence type="ECO:0000313" key="9">
    <source>
        <dbReference type="EMBL" id="QJW37664.1"/>
    </source>
</evidence>
<evidence type="ECO:0000256" key="5">
    <source>
        <dbReference type="ARBA" id="ARBA00023136"/>
    </source>
</evidence>
<dbReference type="EMBL" id="CP052757">
    <property type="protein sequence ID" value="QJW37664.1"/>
    <property type="molecule type" value="Genomic_DNA"/>
</dbReference>
<dbReference type="GO" id="GO:0017004">
    <property type="term" value="P:cytochrome complex assembly"/>
    <property type="evidence" value="ECO:0007669"/>
    <property type="project" value="UniProtKB-KW"/>
</dbReference>
<keyword evidence="5 7" id="KW-0472">Membrane</keyword>
<gene>
    <name evidence="9" type="primary">ccsB</name>
    <name evidence="9" type="ORF">FIC82_017230</name>
</gene>
<evidence type="ECO:0000256" key="6">
    <source>
        <dbReference type="SAM" id="MobiDB-lite"/>
    </source>
</evidence>
<accession>A0A6M5UHQ0</accession>
<feature type="transmembrane region" description="Helical" evidence="7">
    <location>
        <begin position="249"/>
        <end position="270"/>
    </location>
</feature>
<dbReference type="Pfam" id="PF01578">
    <property type="entry name" value="Cytochrom_C_asm"/>
    <property type="match status" value="1"/>
</dbReference>
<sequence length="346" mass="37114">MTVAELSQDLVWAAATALTVALVAFAIDLSRLAGRADLERADARADAKVQGADRAEVLASAGSSSASPYGPDAAGADADPAGEPVVVPEPSRKAANIGISLTWLGTALLLVAIVTRGIAAGRTPWANMYEFTLVGAFVALAVFLGVSLKRDVRFLGSFVTGLAVLFLVLAQNAFFVVATGVQPALQSYWLVIHVGVAIIATGIFTVAFVTSVLQLLRDSRDSGNAFLGARGWRWLDSTPRPLQLEALSFRLNAVAFVLWTFTIIGGAIWAEHAWGRYWGWDPKEVWSFVVWIVYAAYLHARTTRGWSGRRAAYFVIVGYACVLFNFTGVNLLFDGKHSYSGLNPGD</sequence>
<evidence type="ECO:0000256" key="4">
    <source>
        <dbReference type="ARBA" id="ARBA00022989"/>
    </source>
</evidence>
<dbReference type="GO" id="GO:0020037">
    <property type="term" value="F:heme binding"/>
    <property type="evidence" value="ECO:0007669"/>
    <property type="project" value="InterPro"/>
</dbReference>
<feature type="transmembrane region" description="Helical" evidence="7">
    <location>
        <begin position="155"/>
        <end position="178"/>
    </location>
</feature>
<dbReference type="InterPro" id="IPR002541">
    <property type="entry name" value="Cyt_c_assembly"/>
</dbReference>
<keyword evidence="10" id="KW-1185">Reference proteome</keyword>
<evidence type="ECO:0000256" key="2">
    <source>
        <dbReference type="ARBA" id="ARBA00022692"/>
    </source>
</evidence>
<feature type="region of interest" description="Disordered" evidence="6">
    <location>
        <begin position="60"/>
        <end position="82"/>
    </location>
</feature>
<keyword evidence="2 7" id="KW-0812">Transmembrane</keyword>
<evidence type="ECO:0000256" key="7">
    <source>
        <dbReference type="SAM" id="Phobius"/>
    </source>
</evidence>
<evidence type="ECO:0000259" key="8">
    <source>
        <dbReference type="Pfam" id="PF01578"/>
    </source>
</evidence>
<proteinExistence type="predicted"/>
<dbReference type="GO" id="GO:0005886">
    <property type="term" value="C:plasma membrane"/>
    <property type="evidence" value="ECO:0007669"/>
    <property type="project" value="TreeGrafter"/>
</dbReference>
<reference evidence="10" key="1">
    <citation type="journal article" date="2022" name="Int. J. Syst. Evol. Microbiol.">
        <title>Cellulosimicrobium protaetiae sp. nov., isolated from the gut of the larva of Protaetia brevitarsis seulensis.</title>
        <authorList>
            <person name="Le Han H."/>
            <person name="Nguyen T.T.H."/>
            <person name="Li Z."/>
            <person name="Shin N.R."/>
            <person name="Kim S.G."/>
        </authorList>
    </citation>
    <scope>NUCLEOTIDE SEQUENCE [LARGE SCALE GENOMIC DNA]</scope>
    <source>
        <strain evidence="10">BI34</strain>
    </source>
</reference>
<feature type="transmembrane region" description="Helical" evidence="7">
    <location>
        <begin position="190"/>
        <end position="216"/>
    </location>
</feature>
<dbReference type="PANTHER" id="PTHR30071">
    <property type="entry name" value="HEME EXPORTER PROTEIN C"/>
    <property type="match status" value="1"/>
</dbReference>
<feature type="transmembrane region" description="Helical" evidence="7">
    <location>
        <begin position="12"/>
        <end position="30"/>
    </location>
</feature>
<dbReference type="NCBIfam" id="TIGR03144">
    <property type="entry name" value="cytochr_II_ccsB"/>
    <property type="match status" value="1"/>
</dbReference>
<dbReference type="InterPro" id="IPR017562">
    <property type="entry name" value="Cyt_c_biogenesis_CcsA"/>
</dbReference>
<comment type="subcellular location">
    <subcellularLocation>
        <location evidence="1">Membrane</location>
        <topology evidence="1">Multi-pass membrane protein</topology>
    </subcellularLocation>
</comment>
<organism evidence="9 10">
    <name type="scientific">Cellulosimicrobium protaetiae</name>
    <dbReference type="NCBI Taxonomy" id="2587808"/>
    <lineage>
        <taxon>Bacteria</taxon>
        <taxon>Bacillati</taxon>
        <taxon>Actinomycetota</taxon>
        <taxon>Actinomycetes</taxon>
        <taxon>Micrococcales</taxon>
        <taxon>Promicromonosporaceae</taxon>
        <taxon>Cellulosimicrobium</taxon>
    </lineage>
</organism>
<protein>
    <submittedName>
        <fullName evidence="9">C-type cytochrome biogenesis protein CcsB</fullName>
    </submittedName>
</protein>
<feature type="domain" description="Cytochrome c assembly protein" evidence="8">
    <location>
        <begin position="125"/>
        <end position="335"/>
    </location>
</feature>
<dbReference type="AlphaFoldDB" id="A0A6M5UHQ0"/>
<evidence type="ECO:0000313" key="10">
    <source>
        <dbReference type="Proteomes" id="UP000451354"/>
    </source>
</evidence>
<feature type="transmembrane region" description="Helical" evidence="7">
    <location>
        <begin position="131"/>
        <end position="148"/>
    </location>
</feature>
<feature type="transmembrane region" description="Helical" evidence="7">
    <location>
        <begin position="101"/>
        <end position="119"/>
    </location>
</feature>
<dbReference type="Proteomes" id="UP000451354">
    <property type="component" value="Chromosome"/>
</dbReference>
<evidence type="ECO:0000256" key="1">
    <source>
        <dbReference type="ARBA" id="ARBA00004141"/>
    </source>
</evidence>